<evidence type="ECO:0008006" key="3">
    <source>
        <dbReference type="Google" id="ProtNLM"/>
    </source>
</evidence>
<feature type="non-terminal residue" evidence="1">
    <location>
        <position position="211"/>
    </location>
</feature>
<dbReference type="EMBL" id="RPFW01000004">
    <property type="protein sequence ID" value="TVZ03618.1"/>
    <property type="molecule type" value="Genomic_DNA"/>
</dbReference>
<evidence type="ECO:0000313" key="2">
    <source>
        <dbReference type="Proteomes" id="UP000460272"/>
    </source>
</evidence>
<protein>
    <recommendedName>
        <fullName evidence="3">DUF222 domain-containing protein</fullName>
    </recommendedName>
</protein>
<name>A0A6P2BXG3_9ACTN</name>
<gene>
    <name evidence="1" type="ORF">EAS64_24960</name>
</gene>
<dbReference type="Proteomes" id="UP000460272">
    <property type="component" value="Unassembled WGS sequence"/>
</dbReference>
<organism evidence="1 2">
    <name type="scientific">Trebonia kvetii</name>
    <dbReference type="NCBI Taxonomy" id="2480626"/>
    <lineage>
        <taxon>Bacteria</taxon>
        <taxon>Bacillati</taxon>
        <taxon>Actinomycetota</taxon>
        <taxon>Actinomycetes</taxon>
        <taxon>Streptosporangiales</taxon>
        <taxon>Treboniaceae</taxon>
        <taxon>Trebonia</taxon>
    </lineage>
</organism>
<comment type="caution">
    <text evidence="1">The sequence shown here is derived from an EMBL/GenBank/DDBJ whole genome shotgun (WGS) entry which is preliminary data.</text>
</comment>
<proteinExistence type="predicted"/>
<accession>A0A6P2BXG3</accession>
<keyword evidence="2" id="KW-1185">Reference proteome</keyword>
<dbReference type="AlphaFoldDB" id="A0A6P2BXG3"/>
<evidence type="ECO:0000313" key="1">
    <source>
        <dbReference type="EMBL" id="TVZ03618.1"/>
    </source>
</evidence>
<reference evidence="1 2" key="1">
    <citation type="submission" date="2018-11" db="EMBL/GenBank/DDBJ databases">
        <title>Trebonia kvetii gen.nov., sp.nov., a novel acidophilic actinobacterium, and proposal of the new actinobacterial family Treboniaceae fam. nov.</title>
        <authorList>
            <person name="Rapoport D."/>
            <person name="Sagova-Mareckova M."/>
            <person name="Sedlacek I."/>
            <person name="Provaznik J."/>
            <person name="Kralova S."/>
            <person name="Pavlinic D."/>
            <person name="Benes V."/>
            <person name="Kopecky J."/>
        </authorList>
    </citation>
    <scope>NUCLEOTIDE SEQUENCE [LARGE SCALE GENOMIC DNA]</scope>
    <source>
        <strain evidence="1 2">15Tr583</strain>
    </source>
</reference>
<dbReference type="RefSeq" id="WP_222849560.1">
    <property type="nucleotide sequence ID" value="NZ_RPFW01000004.1"/>
</dbReference>
<sequence>MDWQAAGDWQGGTPGQPADLPALLAAFEHGGAWERAAPCAALAVALETAAGAGGLSAAGPGGVTAGGPGGRYAGPGGLYAVAGADALIGIVRQWAAVEAWAAAGMLGALRAMMRDDDAGAPVLRRRTDLPGGWDDSLTYEIAAALAMGPQSAGNLANLAWTLGMRLPGIGRLLAGGILTRSKARLVAQVFEPLDEDEAARAEALIAGELAG</sequence>